<organism evidence="2 3">
    <name type="scientific">Blastochloris viridis</name>
    <name type="common">Rhodopseudomonas viridis</name>
    <dbReference type="NCBI Taxonomy" id="1079"/>
    <lineage>
        <taxon>Bacteria</taxon>
        <taxon>Pseudomonadati</taxon>
        <taxon>Pseudomonadota</taxon>
        <taxon>Alphaproteobacteria</taxon>
        <taxon>Hyphomicrobiales</taxon>
        <taxon>Blastochloridaceae</taxon>
        <taxon>Blastochloris</taxon>
    </lineage>
</organism>
<dbReference type="FunFam" id="1.10.8.350:FF:000001">
    <property type="entry name" value="Lytic murein transglycosylase B"/>
    <property type="match status" value="1"/>
</dbReference>
<dbReference type="InterPro" id="IPR031304">
    <property type="entry name" value="SLT_2"/>
</dbReference>
<gene>
    <name evidence="2" type="ORF">DI628_01535</name>
</gene>
<comment type="caution">
    <text evidence="2">The sequence shown here is derived from an EMBL/GenBank/DDBJ whole genome shotgun (WGS) entry which is preliminary data.</text>
</comment>
<dbReference type="PANTHER" id="PTHR30163">
    <property type="entry name" value="MEMBRANE-BOUND LYTIC MUREIN TRANSGLYCOSYLASE B"/>
    <property type="match status" value="1"/>
</dbReference>
<dbReference type="Proteomes" id="UP000320948">
    <property type="component" value="Unassembled WGS sequence"/>
</dbReference>
<sequence>MPKGQGCIQQYLANQQEPDTMKLMNIRQATLAAVTLCLASCSTMSGMHPNNPTNESFNRFYAELRKEAQRKGHDPKLLDQAFDGNIAPIPQVLKSEQAQPEIVRTFAQYTGSMLSASRIERGTANLKEHSEELNKAYERTGVPPSVIVALWGIETRFGEVQGTHPIIPALATLAWQSPRSDYFRKETFAALEVAKRTGKDPEKLLGSWAGAMGQCQFMPTSWLAYAQDGDGDGIADIWDNQADVFASAANYLYKRGWQKGQPWRYQLASSFNDKGLELNSRGLSPIHPLSFWKARGFKEPSDITLPANTQLRYYKPQAEGPSYLLGPNFSVILSWNNSSYFAWSVLSLADTIEAEAIK</sequence>
<evidence type="ECO:0000313" key="2">
    <source>
        <dbReference type="EMBL" id="TKW61339.1"/>
    </source>
</evidence>
<dbReference type="PANTHER" id="PTHR30163:SF8">
    <property type="entry name" value="LYTIC MUREIN TRANSGLYCOSYLASE"/>
    <property type="match status" value="1"/>
</dbReference>
<dbReference type="EMBL" id="VAFM01000001">
    <property type="protein sequence ID" value="TKW61339.1"/>
    <property type="molecule type" value="Genomic_DNA"/>
</dbReference>
<dbReference type="InterPro" id="IPR043426">
    <property type="entry name" value="MltB-like"/>
</dbReference>
<dbReference type="Gene3D" id="1.10.530.10">
    <property type="match status" value="1"/>
</dbReference>
<dbReference type="GO" id="GO:0009253">
    <property type="term" value="P:peptidoglycan catabolic process"/>
    <property type="evidence" value="ECO:0007669"/>
    <property type="project" value="TreeGrafter"/>
</dbReference>
<evidence type="ECO:0000259" key="1">
    <source>
        <dbReference type="Pfam" id="PF13406"/>
    </source>
</evidence>
<evidence type="ECO:0000313" key="3">
    <source>
        <dbReference type="Proteomes" id="UP000320948"/>
    </source>
</evidence>
<dbReference type="CDD" id="cd13399">
    <property type="entry name" value="Slt35-like"/>
    <property type="match status" value="1"/>
</dbReference>
<name>A0A6N4RDG5_BLAVI</name>
<proteinExistence type="predicted"/>
<dbReference type="InterPro" id="IPR023346">
    <property type="entry name" value="Lysozyme-like_dom_sf"/>
</dbReference>
<dbReference type="AlphaFoldDB" id="A0A6N4RDG5"/>
<accession>A0A6N4RDG5</accession>
<dbReference type="Pfam" id="PF13406">
    <property type="entry name" value="SLT_2"/>
    <property type="match status" value="1"/>
</dbReference>
<dbReference type="Gene3D" id="1.10.8.350">
    <property type="entry name" value="Bacterial muramidase"/>
    <property type="match status" value="1"/>
</dbReference>
<feature type="domain" description="Transglycosylase SLT" evidence="1">
    <location>
        <begin position="57"/>
        <end position="350"/>
    </location>
</feature>
<dbReference type="SUPFAM" id="SSF53955">
    <property type="entry name" value="Lysozyme-like"/>
    <property type="match status" value="1"/>
</dbReference>
<protein>
    <submittedName>
        <fullName evidence="2">Lytic murein transglycosylase</fullName>
    </submittedName>
</protein>
<dbReference type="GO" id="GO:0008933">
    <property type="term" value="F:peptidoglycan lytic transglycosylase activity"/>
    <property type="evidence" value="ECO:0007669"/>
    <property type="project" value="TreeGrafter"/>
</dbReference>
<dbReference type="InterPro" id="IPR011970">
    <property type="entry name" value="MltB_2"/>
</dbReference>
<dbReference type="NCBIfam" id="TIGR02283">
    <property type="entry name" value="MltB_2"/>
    <property type="match status" value="1"/>
</dbReference>
<reference evidence="2 3" key="1">
    <citation type="journal article" date="2017" name="Nat. Commun.">
        <title>In situ click chemistry generation of cyclooxygenase-2 inhibitors.</title>
        <authorList>
            <person name="Bhardwaj A."/>
            <person name="Kaur J."/>
            <person name="Wuest M."/>
            <person name="Wuest F."/>
        </authorList>
    </citation>
    <scope>NUCLEOTIDE SEQUENCE [LARGE SCALE GENOMIC DNA]</scope>
    <source>
        <strain evidence="2">S2_018_000_R2_106</strain>
    </source>
</reference>